<evidence type="ECO:0000313" key="4">
    <source>
        <dbReference type="Proteomes" id="UP000178040"/>
    </source>
</evidence>
<dbReference type="NCBIfam" id="TIGR01451">
    <property type="entry name" value="B_ant_repeat"/>
    <property type="match status" value="1"/>
</dbReference>
<feature type="signal peptide" evidence="1">
    <location>
        <begin position="1"/>
        <end position="18"/>
    </location>
</feature>
<evidence type="ECO:0000256" key="1">
    <source>
        <dbReference type="SAM" id="SignalP"/>
    </source>
</evidence>
<evidence type="ECO:0000313" key="3">
    <source>
        <dbReference type="EMBL" id="OGK43078.1"/>
    </source>
</evidence>
<dbReference type="Proteomes" id="UP000178040">
    <property type="component" value="Unassembled WGS sequence"/>
</dbReference>
<name>A0A1F7II92_9BACT</name>
<dbReference type="InterPro" id="IPR001434">
    <property type="entry name" value="OmcB-like_DUF11"/>
</dbReference>
<dbReference type="AlphaFoldDB" id="A0A1F7II92"/>
<dbReference type="InterPro" id="IPR047589">
    <property type="entry name" value="DUF11_rpt"/>
</dbReference>
<feature type="domain" description="DUF11" evidence="2">
    <location>
        <begin position="66"/>
        <end position="144"/>
    </location>
</feature>
<sequence length="218" mass="23664">MKRLIVFLLLTISFFVLAGGSFAQYGEYGEPEPSLSIIVDKLVGKPVSDKGGSTDADYVDNLSPSDPRFAPGQIVFFKIKVKNTSDEKLKDVTVRDFLPDFVELVEAPGEFNSDERSITISAGDLEVDEEKVYFLTMRVLPQEQLPEDSGLFCPVNTVETFNGGVSDEDTAQFCVEKEVLGVSEVPSAGPELGVILLSGQLTALGLGFLLKRKASTSK</sequence>
<feature type="chain" id="PRO_5009529352" description="DUF11 domain-containing protein" evidence="1">
    <location>
        <begin position="19"/>
        <end position="218"/>
    </location>
</feature>
<keyword evidence="1" id="KW-0732">Signal</keyword>
<comment type="caution">
    <text evidence="3">The sequence shown here is derived from an EMBL/GenBank/DDBJ whole genome shotgun (WGS) entry which is preliminary data.</text>
</comment>
<dbReference type="EMBL" id="MGAI01000060">
    <property type="protein sequence ID" value="OGK43078.1"/>
    <property type="molecule type" value="Genomic_DNA"/>
</dbReference>
<accession>A0A1F7II92</accession>
<organism evidence="3 4">
    <name type="scientific">Candidatus Roizmanbacteria bacterium RIFCSPLOWO2_01_FULL_37_16</name>
    <dbReference type="NCBI Taxonomy" id="1802058"/>
    <lineage>
        <taxon>Bacteria</taxon>
        <taxon>Candidatus Roizmaniibacteriota</taxon>
    </lineage>
</organism>
<dbReference type="Pfam" id="PF01345">
    <property type="entry name" value="DUF11"/>
    <property type="match status" value="1"/>
</dbReference>
<protein>
    <recommendedName>
        <fullName evidence="2">DUF11 domain-containing protein</fullName>
    </recommendedName>
</protein>
<gene>
    <name evidence="3" type="ORF">A3B40_02900</name>
</gene>
<evidence type="ECO:0000259" key="2">
    <source>
        <dbReference type="Pfam" id="PF01345"/>
    </source>
</evidence>
<proteinExistence type="predicted"/>
<reference evidence="3 4" key="1">
    <citation type="journal article" date="2016" name="Nat. Commun.">
        <title>Thousands of microbial genomes shed light on interconnected biogeochemical processes in an aquifer system.</title>
        <authorList>
            <person name="Anantharaman K."/>
            <person name="Brown C.T."/>
            <person name="Hug L.A."/>
            <person name="Sharon I."/>
            <person name="Castelle C.J."/>
            <person name="Probst A.J."/>
            <person name="Thomas B.C."/>
            <person name="Singh A."/>
            <person name="Wilkins M.J."/>
            <person name="Karaoz U."/>
            <person name="Brodie E.L."/>
            <person name="Williams K.H."/>
            <person name="Hubbard S.S."/>
            <person name="Banfield J.F."/>
        </authorList>
    </citation>
    <scope>NUCLEOTIDE SEQUENCE [LARGE SCALE GENOMIC DNA]</scope>
</reference>